<dbReference type="AlphaFoldDB" id="A0A8C5FEC0"/>
<protein>
    <submittedName>
        <fullName evidence="1">Uncharacterized protein</fullName>
    </submittedName>
</protein>
<reference evidence="1" key="1">
    <citation type="submission" date="2025-08" db="UniProtKB">
        <authorList>
            <consortium name="Ensembl"/>
        </authorList>
    </citation>
    <scope>IDENTIFICATION</scope>
</reference>
<dbReference type="GeneTree" id="ENSGT00960000191239"/>
<accession>A0A8C5FEC0</accession>
<name>A0A8C5FEC0_GADMO</name>
<proteinExistence type="predicted"/>
<keyword evidence="2" id="KW-1185">Reference proteome</keyword>
<dbReference type="Proteomes" id="UP000694546">
    <property type="component" value="Chromosome 11"/>
</dbReference>
<evidence type="ECO:0000313" key="2">
    <source>
        <dbReference type="Proteomes" id="UP000694546"/>
    </source>
</evidence>
<evidence type="ECO:0000313" key="1">
    <source>
        <dbReference type="Ensembl" id="ENSGMOP00000030391.1"/>
    </source>
</evidence>
<reference evidence="1" key="2">
    <citation type="submission" date="2025-09" db="UniProtKB">
        <authorList>
            <consortium name="Ensembl"/>
        </authorList>
    </citation>
    <scope>IDENTIFICATION</scope>
</reference>
<organism evidence="1 2">
    <name type="scientific">Gadus morhua</name>
    <name type="common">Atlantic cod</name>
    <dbReference type="NCBI Taxonomy" id="8049"/>
    <lineage>
        <taxon>Eukaryota</taxon>
        <taxon>Metazoa</taxon>
        <taxon>Chordata</taxon>
        <taxon>Craniata</taxon>
        <taxon>Vertebrata</taxon>
        <taxon>Euteleostomi</taxon>
        <taxon>Actinopterygii</taxon>
        <taxon>Neopterygii</taxon>
        <taxon>Teleostei</taxon>
        <taxon>Neoteleostei</taxon>
        <taxon>Acanthomorphata</taxon>
        <taxon>Zeiogadaria</taxon>
        <taxon>Gadariae</taxon>
        <taxon>Gadiformes</taxon>
        <taxon>Gadoidei</taxon>
        <taxon>Gadidae</taxon>
        <taxon>Gadus</taxon>
    </lineage>
</organism>
<dbReference type="Ensembl" id="ENSGMOT00000066616.1">
    <property type="protein sequence ID" value="ENSGMOP00000030391.1"/>
    <property type="gene ID" value="ENSGMOG00000033139.1"/>
</dbReference>
<sequence length="115" mass="12711">MWVWLPLRAWITSPSASRERFIFWASFSLSPSAPDFHTLSDPARSTRFNLPRDKGEPGTCSCPVPSGLILMSNFSPSLLSRSLWTKTTHATTVSCVPTKRKALFTGGCLYLSSSL</sequence>